<feature type="compositionally biased region" description="Basic and acidic residues" evidence="1">
    <location>
        <begin position="56"/>
        <end position="67"/>
    </location>
</feature>
<dbReference type="InParanoid" id="A0A1M6AV06"/>
<reference evidence="2 3" key="1">
    <citation type="submission" date="2016-11" db="EMBL/GenBank/DDBJ databases">
        <authorList>
            <person name="Jaros S."/>
            <person name="Januszkiewicz K."/>
            <person name="Wedrychowicz H."/>
        </authorList>
    </citation>
    <scope>NUCLEOTIDE SEQUENCE [LARGE SCALE GENOMIC DNA]</scope>
    <source>
        <strain evidence="2 3">DSM 18772</strain>
    </source>
</reference>
<proteinExistence type="predicted"/>
<dbReference type="Proteomes" id="UP000184510">
    <property type="component" value="Unassembled WGS sequence"/>
</dbReference>
<evidence type="ECO:0000313" key="2">
    <source>
        <dbReference type="EMBL" id="SHI40290.1"/>
    </source>
</evidence>
<feature type="region of interest" description="Disordered" evidence="1">
    <location>
        <begin position="28"/>
        <end position="93"/>
    </location>
</feature>
<protein>
    <submittedName>
        <fullName evidence="2">Uncharacterized protein</fullName>
    </submittedName>
</protein>
<dbReference type="EMBL" id="FQYR01000002">
    <property type="protein sequence ID" value="SHI40290.1"/>
    <property type="molecule type" value="Genomic_DNA"/>
</dbReference>
<keyword evidence="3" id="KW-1185">Reference proteome</keyword>
<feature type="region of interest" description="Disordered" evidence="1">
    <location>
        <begin position="305"/>
        <end position="336"/>
    </location>
</feature>
<accession>A0A1M6AV06</accession>
<gene>
    <name evidence="2" type="ORF">SAMN02745181_0046</name>
</gene>
<dbReference type="AlphaFoldDB" id="A0A1M6AV06"/>
<evidence type="ECO:0000256" key="1">
    <source>
        <dbReference type="SAM" id="MobiDB-lite"/>
    </source>
</evidence>
<evidence type="ECO:0000313" key="3">
    <source>
        <dbReference type="Proteomes" id="UP000184510"/>
    </source>
</evidence>
<sequence length="336" mass="37807">MNTPKIAALILGVGVASAGVTFYLSNEEKPVAPAESSSTETSPKPKATESVTKSAPVDREERPDRRPGGPGRFGGGEDREESPAPEGIDQDAWNDAQRSMRFIYGFVEGMQDPDNRWRRRMQDRVTRDSEAIAKSLGLEGESAEKVQELLNGRMTGSLENSTKIMNGIIANEQGYLEYRALREMSEDDKDLTASQQARLDQLKNDIFGQYYPEGQEVSNDPFRDLIWRNPSNGDWYEDNAFLVKAAAEMPEQEGADLLEYAGKLDYLDRKEYATDRVINIQRSVDLSSEQTQQLNDLYLENRNPSDEQLSQIVSPDQLEAVKSAGSERRWGRRGRR</sequence>
<dbReference type="RefSeq" id="WP_143157508.1">
    <property type="nucleotide sequence ID" value="NZ_FQYR01000002.1"/>
</dbReference>
<name>A0A1M6AV06_9BACT</name>
<organism evidence="2 3">
    <name type="scientific">Rubritalea squalenifaciens DSM 18772</name>
    <dbReference type="NCBI Taxonomy" id="1123071"/>
    <lineage>
        <taxon>Bacteria</taxon>
        <taxon>Pseudomonadati</taxon>
        <taxon>Verrucomicrobiota</taxon>
        <taxon>Verrucomicrobiia</taxon>
        <taxon>Verrucomicrobiales</taxon>
        <taxon>Rubritaleaceae</taxon>
        <taxon>Rubritalea</taxon>
    </lineage>
</organism>